<keyword evidence="1" id="KW-0812">Transmembrane</keyword>
<keyword evidence="1" id="KW-0472">Membrane</keyword>
<evidence type="ECO:0000313" key="6">
    <source>
        <dbReference type="Proteomes" id="UP000534388"/>
    </source>
</evidence>
<dbReference type="Pfam" id="PF22588">
    <property type="entry name" value="dCache_1_like"/>
    <property type="match status" value="1"/>
</dbReference>
<dbReference type="CDD" id="cd01949">
    <property type="entry name" value="GGDEF"/>
    <property type="match status" value="1"/>
</dbReference>
<dbReference type="FunFam" id="3.30.70.270:FF:000001">
    <property type="entry name" value="Diguanylate cyclase domain protein"/>
    <property type="match status" value="1"/>
</dbReference>
<dbReference type="PANTHER" id="PTHR46663:SF3">
    <property type="entry name" value="SLL0267 PROTEIN"/>
    <property type="match status" value="1"/>
</dbReference>
<name>A0A7W2ETM3_9BURK</name>
<dbReference type="InterPro" id="IPR000160">
    <property type="entry name" value="GGDEF_dom"/>
</dbReference>
<feature type="domain" description="PAC" evidence="3">
    <location>
        <begin position="203"/>
        <end position="255"/>
    </location>
</feature>
<dbReference type="Proteomes" id="UP000534388">
    <property type="component" value="Unassembled WGS sequence"/>
</dbReference>
<reference evidence="5 6" key="1">
    <citation type="submission" date="2020-07" db="EMBL/GenBank/DDBJ databases">
        <title>Novel species isolated from subtropical streams in China.</title>
        <authorList>
            <person name="Lu H."/>
        </authorList>
    </citation>
    <scope>NUCLEOTIDE SEQUENCE [LARGE SCALE GENOMIC DNA]</scope>
    <source>
        <strain evidence="5 6">LX20W</strain>
    </source>
</reference>
<dbReference type="InterPro" id="IPR029787">
    <property type="entry name" value="Nucleotide_cyclase"/>
</dbReference>
<dbReference type="SUPFAM" id="SSF55785">
    <property type="entry name" value="PYP-like sensor domain (PAS domain)"/>
    <property type="match status" value="1"/>
</dbReference>
<dbReference type="InterPro" id="IPR052163">
    <property type="entry name" value="DGC-Regulatory_Protein"/>
</dbReference>
<feature type="domain" description="GGDEF" evidence="4">
    <location>
        <begin position="287"/>
        <end position="420"/>
    </location>
</feature>
<protein>
    <submittedName>
        <fullName evidence="5">Diguanylate cyclase</fullName>
    </submittedName>
</protein>
<dbReference type="Pfam" id="PF00990">
    <property type="entry name" value="GGDEF"/>
    <property type="match status" value="1"/>
</dbReference>
<evidence type="ECO:0000259" key="4">
    <source>
        <dbReference type="PROSITE" id="PS50887"/>
    </source>
</evidence>
<dbReference type="SMART" id="SM00091">
    <property type="entry name" value="PAS"/>
    <property type="match status" value="1"/>
</dbReference>
<dbReference type="PROSITE" id="PS50113">
    <property type="entry name" value="PAC"/>
    <property type="match status" value="1"/>
</dbReference>
<dbReference type="GO" id="GO:0003824">
    <property type="term" value="F:catalytic activity"/>
    <property type="evidence" value="ECO:0007669"/>
    <property type="project" value="UniProtKB-ARBA"/>
</dbReference>
<dbReference type="SMART" id="SM00267">
    <property type="entry name" value="GGDEF"/>
    <property type="match status" value="1"/>
</dbReference>
<dbReference type="SUPFAM" id="SSF55073">
    <property type="entry name" value="Nucleotide cyclase"/>
    <property type="match status" value="1"/>
</dbReference>
<proteinExistence type="predicted"/>
<evidence type="ECO:0000259" key="2">
    <source>
        <dbReference type="PROSITE" id="PS50112"/>
    </source>
</evidence>
<dbReference type="NCBIfam" id="TIGR00254">
    <property type="entry name" value="GGDEF"/>
    <property type="match status" value="1"/>
</dbReference>
<dbReference type="PANTHER" id="PTHR46663">
    <property type="entry name" value="DIGUANYLATE CYCLASE DGCT-RELATED"/>
    <property type="match status" value="1"/>
</dbReference>
<dbReference type="Pfam" id="PF13426">
    <property type="entry name" value="PAS_9"/>
    <property type="match status" value="1"/>
</dbReference>
<dbReference type="InterPro" id="IPR043128">
    <property type="entry name" value="Rev_trsase/Diguanyl_cyclase"/>
</dbReference>
<evidence type="ECO:0000256" key="1">
    <source>
        <dbReference type="SAM" id="Phobius"/>
    </source>
</evidence>
<dbReference type="PROSITE" id="PS50887">
    <property type="entry name" value="GGDEF"/>
    <property type="match status" value="1"/>
</dbReference>
<dbReference type="Gene3D" id="3.30.450.20">
    <property type="entry name" value="PAS domain"/>
    <property type="match status" value="2"/>
</dbReference>
<organism evidence="5 6">
    <name type="scientific">Rugamonas brunnea</name>
    <dbReference type="NCBI Taxonomy" id="2758569"/>
    <lineage>
        <taxon>Bacteria</taxon>
        <taxon>Pseudomonadati</taxon>
        <taxon>Pseudomonadota</taxon>
        <taxon>Betaproteobacteria</taxon>
        <taxon>Burkholderiales</taxon>
        <taxon>Oxalobacteraceae</taxon>
        <taxon>Telluria group</taxon>
        <taxon>Rugamonas</taxon>
    </lineage>
</organism>
<dbReference type="CDD" id="cd12915">
    <property type="entry name" value="PDC2_DGC_like"/>
    <property type="match status" value="1"/>
</dbReference>
<accession>A0A7W2ETM3</accession>
<dbReference type="InterPro" id="IPR001610">
    <property type="entry name" value="PAC"/>
</dbReference>
<comment type="caution">
    <text evidence="5">The sequence shown here is derived from an EMBL/GenBank/DDBJ whole genome shotgun (WGS) entry which is preliminary data.</text>
</comment>
<dbReference type="AlphaFoldDB" id="A0A7W2ETM3"/>
<feature type="transmembrane region" description="Helical" evidence="1">
    <location>
        <begin position="91"/>
        <end position="111"/>
    </location>
</feature>
<dbReference type="InterPro" id="IPR000700">
    <property type="entry name" value="PAS-assoc_C"/>
</dbReference>
<keyword evidence="1" id="KW-1133">Transmembrane helix</keyword>
<dbReference type="NCBIfam" id="TIGR00229">
    <property type="entry name" value="sensory_box"/>
    <property type="match status" value="1"/>
</dbReference>
<evidence type="ECO:0000313" key="5">
    <source>
        <dbReference type="EMBL" id="MBA5638394.1"/>
    </source>
</evidence>
<gene>
    <name evidence="5" type="ORF">H3H37_15150</name>
</gene>
<sequence>MGRQGVVLMVRDSAEIMARAPDWQAYMGRSLPTAPYLAPDAAPRGSFRRVAVLDGVPRLYGYRKLPDYHLTFVAALPLDEILAGTQRQRQATFATMAAMSLLLAAMAWLILRSVRARDRAERALRDANRALSLAGSVFQHTMDAVMVTEIDGTIVSVNPAFTDVTGYEAAEVIGHTPRLLRSGRHDAAFYRALFEQLASTGSWRGEIWNRRKDGQSYLEWIRISLVRDENGKPLRYVSVSNDVTELRAGDEHLRHLAFHDPLTGLPNRALLLDRISQGISVAQRDGRGMGVMFIDLDRFKPINDTLGHDVGDQLLQQVAQRLSQAVRHSDTVARIGGDEFVILLEQVDDGITYVNLAEKLLASLSRPMLLGPHTLEVGASIGIACYPGDGDSAATLMKHADAAMYVSKASGRGAYHFYHPGMTAQSVQRTAAEPGPAERAAE</sequence>
<dbReference type="Gene3D" id="3.30.70.270">
    <property type="match status" value="1"/>
</dbReference>
<keyword evidence="6" id="KW-1185">Reference proteome</keyword>
<dbReference type="SMART" id="SM00086">
    <property type="entry name" value="PAC"/>
    <property type="match status" value="1"/>
</dbReference>
<dbReference type="CDD" id="cd00130">
    <property type="entry name" value="PAS"/>
    <property type="match status" value="1"/>
</dbReference>
<dbReference type="EMBL" id="JACEZT010000009">
    <property type="protein sequence ID" value="MBA5638394.1"/>
    <property type="molecule type" value="Genomic_DNA"/>
</dbReference>
<dbReference type="PROSITE" id="PS50112">
    <property type="entry name" value="PAS"/>
    <property type="match status" value="1"/>
</dbReference>
<evidence type="ECO:0000259" key="3">
    <source>
        <dbReference type="PROSITE" id="PS50113"/>
    </source>
</evidence>
<dbReference type="InterPro" id="IPR054327">
    <property type="entry name" value="His-kinase-like_sensor"/>
</dbReference>
<feature type="domain" description="PAS" evidence="2">
    <location>
        <begin position="137"/>
        <end position="176"/>
    </location>
</feature>
<dbReference type="InterPro" id="IPR035965">
    <property type="entry name" value="PAS-like_dom_sf"/>
</dbReference>
<dbReference type="InterPro" id="IPR000014">
    <property type="entry name" value="PAS"/>
</dbReference>